<keyword evidence="1" id="KW-0813">Transport</keyword>
<dbReference type="InterPro" id="IPR009050">
    <property type="entry name" value="Globin-like_sf"/>
</dbReference>
<name>A0ABV4KFU9_9FLAO</name>
<evidence type="ECO:0000256" key="3">
    <source>
        <dbReference type="ARBA" id="ARBA00022723"/>
    </source>
</evidence>
<evidence type="ECO:0000256" key="1">
    <source>
        <dbReference type="ARBA" id="ARBA00022448"/>
    </source>
</evidence>
<keyword evidence="3" id="KW-0479">Metal-binding</keyword>
<dbReference type="CDD" id="cd08916">
    <property type="entry name" value="TrHb3_P"/>
    <property type="match status" value="1"/>
</dbReference>
<protein>
    <submittedName>
        <fullName evidence="5">Group III truncated hemoglobin</fullName>
    </submittedName>
</protein>
<dbReference type="Proteomes" id="UP001568894">
    <property type="component" value="Unassembled WGS sequence"/>
</dbReference>
<comment type="caution">
    <text evidence="5">The sequence shown here is derived from an EMBL/GenBank/DDBJ whole genome shotgun (WGS) entry which is preliminary data.</text>
</comment>
<dbReference type="Pfam" id="PF01152">
    <property type="entry name" value="Bac_globin"/>
    <property type="match status" value="1"/>
</dbReference>
<keyword evidence="2" id="KW-0349">Heme</keyword>
<evidence type="ECO:0000313" key="5">
    <source>
        <dbReference type="EMBL" id="MEZ7516491.1"/>
    </source>
</evidence>
<evidence type="ECO:0000313" key="6">
    <source>
        <dbReference type="Proteomes" id="UP001568894"/>
    </source>
</evidence>
<dbReference type="EMBL" id="JASMRN010000014">
    <property type="protein sequence ID" value="MEZ7516491.1"/>
    <property type="molecule type" value="Genomic_DNA"/>
</dbReference>
<reference evidence="5 6" key="1">
    <citation type="submission" date="2023-05" db="EMBL/GenBank/DDBJ databases">
        <title>Adaptations of aquatic viruses from atmosphere-close ecosystems of the Central Arctic Ocean.</title>
        <authorList>
            <person name="Rahlff J."/>
            <person name="Holmfeldt K."/>
        </authorList>
    </citation>
    <scope>NUCLEOTIDE SEQUENCE [LARGE SCALE GENOMIC DNA]</scope>
    <source>
        <strain evidence="5 6">Arc14</strain>
    </source>
</reference>
<gene>
    <name evidence="5" type="ORF">QO192_14505</name>
</gene>
<keyword evidence="4" id="KW-0408">Iron</keyword>
<evidence type="ECO:0000256" key="4">
    <source>
        <dbReference type="ARBA" id="ARBA00023004"/>
    </source>
</evidence>
<dbReference type="SUPFAM" id="SSF46458">
    <property type="entry name" value="Globin-like"/>
    <property type="match status" value="1"/>
</dbReference>
<dbReference type="RefSeq" id="WP_371571756.1">
    <property type="nucleotide sequence ID" value="NZ_JASMRN010000014.1"/>
</dbReference>
<accession>A0ABV4KFU9</accession>
<evidence type="ECO:0000256" key="2">
    <source>
        <dbReference type="ARBA" id="ARBA00022617"/>
    </source>
</evidence>
<dbReference type="Gene3D" id="1.10.490.10">
    <property type="entry name" value="Globins"/>
    <property type="match status" value="1"/>
</dbReference>
<dbReference type="InterPro" id="IPR001486">
    <property type="entry name" value="Hemoglobin_trunc"/>
</dbReference>
<sequence length="128" mass="14938">MLKDINGRADIALLVNTFYSKIRADEEINFYFNEMITDWDAHLEKLTNFWEKNLFGGKIYTGDPLKAHVDVENHFSGQIGPNEFGIWLNYWAQTIDELFEGENAALLKRSARKMGTFIYMAMFNTRTK</sequence>
<organism evidence="5 6">
    <name type="scientific">Flavobacterium frigidarium</name>
    <dbReference type="NCBI Taxonomy" id="99286"/>
    <lineage>
        <taxon>Bacteria</taxon>
        <taxon>Pseudomonadati</taxon>
        <taxon>Bacteroidota</taxon>
        <taxon>Flavobacteriia</taxon>
        <taxon>Flavobacteriales</taxon>
        <taxon>Flavobacteriaceae</taxon>
        <taxon>Flavobacterium</taxon>
    </lineage>
</organism>
<proteinExistence type="predicted"/>
<keyword evidence="6" id="KW-1185">Reference proteome</keyword>
<dbReference type="InterPro" id="IPR012292">
    <property type="entry name" value="Globin/Proto"/>
</dbReference>